<protein>
    <submittedName>
        <fullName evidence="1">Uncharacterized protein</fullName>
    </submittedName>
</protein>
<dbReference type="Proteomes" id="UP001386955">
    <property type="component" value="Unassembled WGS sequence"/>
</dbReference>
<comment type="caution">
    <text evidence="1">The sequence shown here is derived from an EMBL/GenBank/DDBJ whole genome shotgun (WGS) entry which is preliminary data.</text>
</comment>
<proteinExistence type="predicted"/>
<dbReference type="EMBL" id="JAYMYS010000006">
    <property type="protein sequence ID" value="KAK7387949.1"/>
    <property type="molecule type" value="Genomic_DNA"/>
</dbReference>
<evidence type="ECO:0000313" key="2">
    <source>
        <dbReference type="Proteomes" id="UP001386955"/>
    </source>
</evidence>
<keyword evidence="2" id="KW-1185">Reference proteome</keyword>
<dbReference type="AlphaFoldDB" id="A0AAN9S247"/>
<accession>A0AAN9S247</accession>
<organism evidence="1 2">
    <name type="scientific">Psophocarpus tetragonolobus</name>
    <name type="common">Winged bean</name>
    <name type="synonym">Dolichos tetragonolobus</name>
    <dbReference type="NCBI Taxonomy" id="3891"/>
    <lineage>
        <taxon>Eukaryota</taxon>
        <taxon>Viridiplantae</taxon>
        <taxon>Streptophyta</taxon>
        <taxon>Embryophyta</taxon>
        <taxon>Tracheophyta</taxon>
        <taxon>Spermatophyta</taxon>
        <taxon>Magnoliopsida</taxon>
        <taxon>eudicotyledons</taxon>
        <taxon>Gunneridae</taxon>
        <taxon>Pentapetalae</taxon>
        <taxon>rosids</taxon>
        <taxon>fabids</taxon>
        <taxon>Fabales</taxon>
        <taxon>Fabaceae</taxon>
        <taxon>Papilionoideae</taxon>
        <taxon>50 kb inversion clade</taxon>
        <taxon>NPAAA clade</taxon>
        <taxon>indigoferoid/millettioid clade</taxon>
        <taxon>Phaseoleae</taxon>
        <taxon>Psophocarpus</taxon>
    </lineage>
</organism>
<reference evidence="1 2" key="1">
    <citation type="submission" date="2024-01" db="EMBL/GenBank/DDBJ databases">
        <title>The genomes of 5 underutilized Papilionoideae crops provide insights into root nodulation and disease resistanc.</title>
        <authorList>
            <person name="Jiang F."/>
        </authorList>
    </citation>
    <scope>NUCLEOTIDE SEQUENCE [LARGE SCALE GENOMIC DNA]</scope>
    <source>
        <strain evidence="1">DUOXIRENSHENG_FW03</strain>
        <tissue evidence="1">Leaves</tissue>
    </source>
</reference>
<sequence>MATQANGSNYDVDRILSATVEKERSSFGPPVIVPSCCQNGLGIKVHGAACDWSQINDGVNSEKAHSWGGENNTGNMHGIKVGSKGIRCTE</sequence>
<name>A0AAN9S247_PSOTE</name>
<gene>
    <name evidence="1" type="ORF">VNO78_22748</name>
</gene>
<evidence type="ECO:0000313" key="1">
    <source>
        <dbReference type="EMBL" id="KAK7387949.1"/>
    </source>
</evidence>